<protein>
    <submittedName>
        <fullName evidence="3">Glycosyltransferase (GlcNAc)</fullName>
        <ecNumber evidence="3">2.4.1.229</ecNumber>
    </submittedName>
</protein>
<reference evidence="3" key="1">
    <citation type="submission" date="2023-06" db="EMBL/GenBank/DDBJ databases">
        <title>Survivors Of The Sea: Transcriptome response of Skeletonema marinoi to long-term dormancy.</title>
        <authorList>
            <person name="Pinder M.I.M."/>
            <person name="Kourtchenko O."/>
            <person name="Robertson E.K."/>
            <person name="Larsson T."/>
            <person name="Maumus F."/>
            <person name="Osuna-Cruz C.M."/>
            <person name="Vancaester E."/>
            <person name="Stenow R."/>
            <person name="Vandepoele K."/>
            <person name="Ploug H."/>
            <person name="Bruchert V."/>
            <person name="Godhe A."/>
            <person name="Topel M."/>
        </authorList>
    </citation>
    <scope>NUCLEOTIDE SEQUENCE</scope>
    <source>
        <strain evidence="3">R05AC</strain>
    </source>
</reference>
<dbReference type="SUPFAM" id="SSF50249">
    <property type="entry name" value="Nucleic acid-binding proteins"/>
    <property type="match status" value="1"/>
</dbReference>
<keyword evidence="2" id="KW-0812">Transmembrane</keyword>
<feature type="compositionally biased region" description="Acidic residues" evidence="1">
    <location>
        <begin position="751"/>
        <end position="773"/>
    </location>
</feature>
<dbReference type="EC" id="2.4.1.229" evidence="3"/>
<keyword evidence="2" id="KW-0472">Membrane</keyword>
<dbReference type="InterPro" id="IPR012340">
    <property type="entry name" value="NA-bd_OB-fold"/>
</dbReference>
<dbReference type="AlphaFoldDB" id="A0AAD8Y8S5"/>
<dbReference type="InterPro" id="IPR021067">
    <property type="entry name" value="Glycosyltransferase"/>
</dbReference>
<dbReference type="EMBL" id="JATAAI010000012">
    <property type="protein sequence ID" value="KAK1741906.1"/>
    <property type="molecule type" value="Genomic_DNA"/>
</dbReference>
<keyword evidence="3" id="KW-0808">Transferase</keyword>
<dbReference type="Proteomes" id="UP001224775">
    <property type="component" value="Unassembled WGS sequence"/>
</dbReference>
<dbReference type="GO" id="GO:0003743">
    <property type="term" value="F:translation initiation factor activity"/>
    <property type="evidence" value="ECO:0007669"/>
    <property type="project" value="InterPro"/>
</dbReference>
<feature type="region of interest" description="Disordered" evidence="1">
    <location>
        <begin position="602"/>
        <end position="623"/>
    </location>
</feature>
<evidence type="ECO:0000256" key="1">
    <source>
        <dbReference type="SAM" id="MobiDB-lite"/>
    </source>
</evidence>
<dbReference type="InterPro" id="IPR001253">
    <property type="entry name" value="TIF_eIF-1A"/>
</dbReference>
<name>A0AAD8Y8S5_9STRA</name>
<evidence type="ECO:0000313" key="4">
    <source>
        <dbReference type="Proteomes" id="UP001224775"/>
    </source>
</evidence>
<keyword evidence="4" id="KW-1185">Reference proteome</keyword>
<accession>A0AAD8Y8S5</accession>
<keyword evidence="2" id="KW-1133">Transmembrane helix</keyword>
<dbReference type="PANTHER" id="PTHR34496:SF6">
    <property type="entry name" value="GLYCOSYLTRANSFERASE 2-LIKE DOMAIN-CONTAINING PROTEIN"/>
    <property type="match status" value="1"/>
</dbReference>
<sequence>MALSKRSSTSSSNNNNRIGLALIATILGLYTIGLCASIWHLPSPTHRRRRWVERMKMRFGGSINLSTTGIEDVDADADDYEDDLQEGNNSGIIPKAKWPISIRDEDGNFDDVVHPGHKAKGNPDVIMSVPKMWIDNPVSIHQNKLMSRDLAMKIGSCATPDIINVGILSRLFSKGPSSSLNEYVSELRIKLWKEKMDQDPEQMLCKYKSQLDVYQVDAPLAIGPVFARHLGHRMYRGEYYYMQSDAHVTFTRDWDEDIISQQEATKNEMTVLSTYLSDVVGNIDKNGKSLINTRPIMCNTDYESGQKNKYLRHGSQPEAVPTIRGTPQLEPYWAAGYSFSRGHFVVNVPYDFHQPMIFQGEEMSIGIRGFTIGYDFYAPERSVCFHHYAEGANKKARNKVPHYWEHTNIYAGAGTKAMYRLLGVVHMNPEIDRKEWDHTEESKYGLGGVRTPEKFYSTFGIDVVHKRTEQHLCRFVETGIMHKKFTPFLRKDGMGIDYDKINYKFKDPLNGEKGSEDGDDEYEDEEEEEYIVGTITTSCINPDPSPPRKLKMAGLGRRSHYRKHLTDAVLNDLPEPDETLGQRIARVVGTRGGNMFDIVVAPLSTPNKDSDKKDEQTDKEEGSVDKIILELPPSLDEARTQQLAFLPTKFRKLVWIKRNDFVIVQCGDEEGNEQSDQKDSGSTGFRYVITNILYKDQVKHIKSKNLWPEDPYFADDDPAAGLENNTKEQSNIENEDDKDNDDGTDNKDNDSETNDNEAGYEDEDGIVFDDPLDDEYMINTNRVARLTVDDSSSDEDSD</sequence>
<feature type="compositionally biased region" description="Acidic residues" evidence="1">
    <location>
        <begin position="733"/>
        <end position="743"/>
    </location>
</feature>
<evidence type="ECO:0000313" key="3">
    <source>
        <dbReference type="EMBL" id="KAK1741906.1"/>
    </source>
</evidence>
<dbReference type="PANTHER" id="PTHR34496">
    <property type="entry name" value="GLCNAC TRANSFERASE-RELATED"/>
    <property type="match status" value="1"/>
</dbReference>
<dbReference type="Pfam" id="PF11397">
    <property type="entry name" value="GlcNAc"/>
    <property type="match status" value="1"/>
</dbReference>
<organism evidence="3 4">
    <name type="scientific">Skeletonema marinoi</name>
    <dbReference type="NCBI Taxonomy" id="267567"/>
    <lineage>
        <taxon>Eukaryota</taxon>
        <taxon>Sar</taxon>
        <taxon>Stramenopiles</taxon>
        <taxon>Ochrophyta</taxon>
        <taxon>Bacillariophyta</taxon>
        <taxon>Coscinodiscophyceae</taxon>
        <taxon>Thalassiosirophycidae</taxon>
        <taxon>Thalassiosirales</taxon>
        <taxon>Skeletonemataceae</taxon>
        <taxon>Skeletonema</taxon>
        <taxon>Skeletonema marinoi-dohrnii complex</taxon>
    </lineage>
</organism>
<dbReference type="SMART" id="SM00652">
    <property type="entry name" value="eIF1a"/>
    <property type="match status" value="1"/>
</dbReference>
<gene>
    <name evidence="3" type="ORF">QTG54_007479</name>
</gene>
<feature type="transmembrane region" description="Helical" evidence="2">
    <location>
        <begin position="20"/>
        <end position="41"/>
    </location>
</feature>
<feature type="region of interest" description="Disordered" evidence="1">
    <location>
        <begin position="707"/>
        <end position="773"/>
    </location>
</feature>
<evidence type="ECO:0000256" key="2">
    <source>
        <dbReference type="SAM" id="Phobius"/>
    </source>
</evidence>
<dbReference type="GO" id="GO:0033830">
    <property type="term" value="F:Skp1-protein-hydroxyproline N-acetylglucosaminyltransferase activity"/>
    <property type="evidence" value="ECO:0007669"/>
    <property type="project" value="UniProtKB-EC"/>
</dbReference>
<dbReference type="Gene3D" id="2.40.50.140">
    <property type="entry name" value="Nucleic acid-binding proteins"/>
    <property type="match status" value="1"/>
</dbReference>
<feature type="compositionally biased region" description="Basic and acidic residues" evidence="1">
    <location>
        <begin position="608"/>
        <end position="623"/>
    </location>
</feature>
<proteinExistence type="predicted"/>
<comment type="caution">
    <text evidence="3">The sequence shown here is derived from an EMBL/GenBank/DDBJ whole genome shotgun (WGS) entry which is preliminary data.</text>
</comment>
<keyword evidence="3" id="KW-0328">Glycosyltransferase</keyword>